<evidence type="ECO:0000259" key="2">
    <source>
        <dbReference type="Pfam" id="PF02617"/>
    </source>
</evidence>
<organism evidence="3 4">
    <name type="scientific">Suttonella indologenes</name>
    <dbReference type="NCBI Taxonomy" id="13276"/>
    <lineage>
        <taxon>Bacteria</taxon>
        <taxon>Pseudomonadati</taxon>
        <taxon>Pseudomonadota</taxon>
        <taxon>Gammaproteobacteria</taxon>
        <taxon>Cardiobacteriales</taxon>
        <taxon>Cardiobacteriaceae</taxon>
        <taxon>Suttonella</taxon>
    </lineage>
</organism>
<keyword evidence="3" id="KW-0378">Hydrolase</keyword>
<name>A0A380N3T3_9GAMM</name>
<dbReference type="GO" id="GO:0008233">
    <property type="term" value="F:peptidase activity"/>
    <property type="evidence" value="ECO:0007669"/>
    <property type="project" value="UniProtKB-KW"/>
</dbReference>
<dbReference type="Proteomes" id="UP000254575">
    <property type="component" value="Unassembled WGS sequence"/>
</dbReference>
<comment type="function">
    <text evidence="1">Involved in the modulation of the specificity of the ClpAP-mediated ATP-dependent protein degradation.</text>
</comment>
<evidence type="ECO:0000313" key="3">
    <source>
        <dbReference type="EMBL" id="SUO98467.1"/>
    </source>
</evidence>
<dbReference type="PANTHER" id="PTHR33473">
    <property type="entry name" value="ATP-DEPENDENT CLP PROTEASE ADAPTER PROTEIN CLPS1, CHLOROPLASTIC"/>
    <property type="match status" value="1"/>
</dbReference>
<dbReference type="Pfam" id="PF02617">
    <property type="entry name" value="ClpS"/>
    <property type="match status" value="1"/>
</dbReference>
<evidence type="ECO:0000313" key="4">
    <source>
        <dbReference type="Proteomes" id="UP000254575"/>
    </source>
</evidence>
<accession>A0A380N3T3</accession>
<dbReference type="PANTHER" id="PTHR33473:SF19">
    <property type="entry name" value="ATP-DEPENDENT CLP PROTEASE ADAPTER PROTEIN CLPS"/>
    <property type="match status" value="1"/>
</dbReference>
<proteinExistence type="inferred from homology"/>
<dbReference type="AlphaFoldDB" id="A0A380N3T3"/>
<dbReference type="RefSeq" id="WP_115219291.1">
    <property type="nucleotide sequence ID" value="NZ_UHIA01000004.1"/>
</dbReference>
<dbReference type="HAMAP" id="MF_00302">
    <property type="entry name" value="ClpS"/>
    <property type="match status" value="1"/>
</dbReference>
<comment type="similarity">
    <text evidence="1">Belongs to the ClpS family.</text>
</comment>
<dbReference type="EMBL" id="UHIA01000004">
    <property type="protein sequence ID" value="SUO98467.1"/>
    <property type="molecule type" value="Genomic_DNA"/>
</dbReference>
<gene>
    <name evidence="1 3" type="primary">clpS</name>
    <name evidence="3" type="ORF">NCTC10717_02219</name>
</gene>
<dbReference type="GO" id="GO:0006508">
    <property type="term" value="P:proteolysis"/>
    <property type="evidence" value="ECO:0007669"/>
    <property type="project" value="UniProtKB-UniRule"/>
</dbReference>
<keyword evidence="4" id="KW-1185">Reference proteome</keyword>
<comment type="subunit">
    <text evidence="1">Binds to the N-terminal domain of the chaperone ClpA.</text>
</comment>
<reference evidence="3 4" key="1">
    <citation type="submission" date="2018-06" db="EMBL/GenBank/DDBJ databases">
        <authorList>
            <consortium name="Pathogen Informatics"/>
            <person name="Doyle S."/>
        </authorList>
    </citation>
    <scope>NUCLEOTIDE SEQUENCE [LARGE SCALE GENOMIC DNA]</scope>
    <source>
        <strain evidence="3 4">NCTC10717</strain>
    </source>
</reference>
<keyword evidence="3" id="KW-0645">Protease</keyword>
<dbReference type="InterPro" id="IPR003769">
    <property type="entry name" value="ClpS_core"/>
</dbReference>
<dbReference type="OrthoDB" id="9796121at2"/>
<feature type="domain" description="Adaptor protein ClpS core" evidence="2">
    <location>
        <begin position="20"/>
        <end position="99"/>
    </location>
</feature>
<dbReference type="Gene3D" id="3.30.1390.10">
    <property type="match status" value="1"/>
</dbReference>
<protein>
    <recommendedName>
        <fullName evidence="1">ATP-dependent Clp protease adapter protein ClpS</fullName>
    </recommendedName>
</protein>
<evidence type="ECO:0000256" key="1">
    <source>
        <dbReference type="HAMAP-Rule" id="MF_00302"/>
    </source>
</evidence>
<dbReference type="FunFam" id="3.30.1390.10:FF:000002">
    <property type="entry name" value="ATP-dependent Clp protease adapter protein ClpS"/>
    <property type="match status" value="1"/>
</dbReference>
<sequence>MTERQGEYGADVELAKPEIEEPRLYEVVLLNDDYTTMEFVIEVLQRFFKKNAEEAETIMFAVHEKGSAVAAIYPLEIAEMRKEQVIDYARAHGYPLMLTLRSH</sequence>
<dbReference type="InterPro" id="IPR022935">
    <property type="entry name" value="ClpS"/>
</dbReference>
<dbReference type="InterPro" id="IPR014719">
    <property type="entry name" value="Ribosomal_bL12_C/ClpS-like"/>
</dbReference>
<dbReference type="GO" id="GO:0030163">
    <property type="term" value="P:protein catabolic process"/>
    <property type="evidence" value="ECO:0007669"/>
    <property type="project" value="InterPro"/>
</dbReference>
<dbReference type="SUPFAM" id="SSF54736">
    <property type="entry name" value="ClpS-like"/>
    <property type="match status" value="1"/>
</dbReference>